<dbReference type="PANTHER" id="PTHR45527">
    <property type="entry name" value="NONRIBOSOMAL PEPTIDE SYNTHETASE"/>
    <property type="match status" value="1"/>
</dbReference>
<evidence type="ECO:0000313" key="5">
    <source>
        <dbReference type="EMBL" id="MBO8198395.1"/>
    </source>
</evidence>
<dbReference type="InterPro" id="IPR000873">
    <property type="entry name" value="AMP-dep_synth/lig_dom"/>
</dbReference>
<dbReference type="InterPro" id="IPR020806">
    <property type="entry name" value="PKS_PP-bd"/>
</dbReference>
<comment type="caution">
    <text evidence="5">The sequence shown here is derived from an EMBL/GenBank/DDBJ whole genome shotgun (WGS) entry which is preliminary data.</text>
</comment>
<dbReference type="Gene3D" id="3.30.300.30">
    <property type="match status" value="2"/>
</dbReference>
<evidence type="ECO:0000313" key="6">
    <source>
        <dbReference type="Proteomes" id="UP000721954"/>
    </source>
</evidence>
<evidence type="ECO:0000259" key="4">
    <source>
        <dbReference type="PROSITE" id="PS50075"/>
    </source>
</evidence>
<dbReference type="Gene3D" id="3.30.559.10">
    <property type="entry name" value="Chloramphenicol acetyltransferase-like domain"/>
    <property type="match status" value="2"/>
</dbReference>
<feature type="domain" description="Carrier" evidence="4">
    <location>
        <begin position="980"/>
        <end position="1054"/>
    </location>
</feature>
<dbReference type="RefSeq" id="WP_209210129.1">
    <property type="nucleotide sequence ID" value="NZ_JAFFZM010000004.1"/>
</dbReference>
<dbReference type="Gene3D" id="3.40.50.12780">
    <property type="entry name" value="N-terminal domain of ligase-like"/>
    <property type="match status" value="1"/>
</dbReference>
<dbReference type="InterPro" id="IPR029058">
    <property type="entry name" value="AB_hydrolase_fold"/>
</dbReference>
<dbReference type="InterPro" id="IPR006162">
    <property type="entry name" value="Ppantetheine_attach_site"/>
</dbReference>
<proteinExistence type="predicted"/>
<dbReference type="SUPFAM" id="SSF52777">
    <property type="entry name" value="CoA-dependent acyltransferases"/>
    <property type="match status" value="4"/>
</dbReference>
<comment type="cofactor">
    <cofactor evidence="1">
        <name>pantetheine 4'-phosphate</name>
        <dbReference type="ChEBI" id="CHEBI:47942"/>
    </cofactor>
</comment>
<dbReference type="EMBL" id="JAFFZM010000004">
    <property type="protein sequence ID" value="MBO8198395.1"/>
    <property type="molecule type" value="Genomic_DNA"/>
</dbReference>
<keyword evidence="2" id="KW-0596">Phosphopantetheine</keyword>
<dbReference type="SUPFAM" id="SSF53474">
    <property type="entry name" value="alpha/beta-Hydrolases"/>
    <property type="match status" value="1"/>
</dbReference>
<dbReference type="SMART" id="SM00824">
    <property type="entry name" value="PKS_TE"/>
    <property type="match status" value="1"/>
</dbReference>
<dbReference type="PROSITE" id="PS00455">
    <property type="entry name" value="AMP_BINDING"/>
    <property type="match status" value="2"/>
</dbReference>
<dbReference type="Pfam" id="PF00668">
    <property type="entry name" value="Condensation"/>
    <property type="match status" value="2"/>
</dbReference>
<reference evidence="5 6" key="1">
    <citation type="submission" date="2021-02" db="EMBL/GenBank/DDBJ databases">
        <title>Streptomyces spirodelae sp. nov., isolated from duckweed.</title>
        <authorList>
            <person name="Saimee Y."/>
            <person name="Duangmal K."/>
        </authorList>
    </citation>
    <scope>NUCLEOTIDE SEQUENCE [LARGE SCALE GENOMIC DNA]</scope>
    <source>
        <strain evidence="5 6">DSM 42105</strain>
    </source>
</reference>
<sequence length="2415" mass="258845">MPEPTSYELTAGQLGIWHAERLDPGSSSAYFTGEYLEILGPLDVGAFESALRRAVSEAEGLHLRFRTSDSGGVRQRVQPCEDWRLHLVDVSGTSEPRSAAEEWMRATLRKPLDLEEQPLFVQALFTAAPDRFFWFNGFHHLVLDAFGSSLVARRVGELYTEILRGAAVQETDGPLEPVSVLLDADAAYRSSSAYAQDREFWLETLRDAPSATSLSGREVTTSSSLPLRHTRDLAHEEMAALRAAAERLGTRLSGLFIAAAAVFLHRSTGAEDLLIGLPVLSRDRGRQRRAAGTTANVLPLRLTVRPRMSLGELLEQTSTRVRAALRHQRYRYEEMRRDLKRVGEGGDLVGMTVNLQSFDAVAFDDCVTRAHLLSFGPCDDFALTLYDRSFDGSAELNFDASPHRYTPQETRSHAKRFMRVLEWMEAAAPHDNLGTLKLLDEGERRRLLEEWNATSSPFPDTTWPRLFAAQVACSPDAVAVVGGGHEVTYAELDQRANRLARWLTAQGVGPEALVGVVMERSVDVVVALLGVMKAGGGYVPVDPAYPAERVAFMLEDSRPAAVLTDRASAGVLPESIGGPVLVLDDAATADELAGYPDSELTNAERCAPLGPRNTVYVIYTSGSTGRPKGVAVEHRSLVNYVQRCKDVFPELRHSAVLHHTISFDAMATAFHALLTCGGRIYLAQLGTELADMLGGSRAAFLDITPSHLPLLKAAPEACAPTAQLLLGAEPLHAAQLHEWRRAHPEVEVTNEYGPTEATVGCTAHQVAPGEELTDGDVPIGRPIANMRAYVLDAYLQPVPPGSAGELYVAGTGVARGYVGRAGPTAERFVACPFGNGDRMYRTGDLARWNSQGQLEFVGRADDQVKVHGARVELGEVEAALAEHEQVDQVAVLALGDTPGDKRLVAYVVPRAGAQVTGEPGSGRPDAARLRKDLAGQLPRHMVPSTVVFLDALPLTVNGKLDRKALPAPSREADAAGSGRLPATPREQSLCAGFAEVLGLETVGVDENFFELGGHSLLAVALVERLRQEGVAIDVRTLFTSPTVGDLAAAIGEEEVAVPPCLIPEGAQAITPEMVPLAGLTAQELQQIVAKVPGGAANIEDIYPLAPLQEGFLFHDLMRPDDVDLPEEGHPDGQHATSRDGAAYVLSVVLGFASEQRLNSYLAALQRVIERHDCLRVAVLWEGLREPVQVVARRATLPVHEVTLESGSDPVPSLLAKGSGAFDLGRAPLVRVFTAPDPAGEGRRLALLQVHHLVQDHKGLEVMLQEVRALLEGREAELPVPLSFRNYVGQARLRMTTQQYERFFDALLGDVQQPTTPFGLVEMGDRTAVSSVRRIVAPEVVQRLHEQARRLGVSAATLFHVAWARVVAAASGHDDVVFGTVLFGRLQGGAGSDRGPGLYINTLPARVRDGGVGVEDAVRGMHRQLADLLVHEHAPLALAVRSSGIVGRRPLFTSLLNFRHVSAEELAVHAQLAGAEWLYAGEATDMPLAASVDATGTGFDITVDAAEPADASTVCDMLLTAAEGLLTALETAPETPLRRLEVLDTALRGRLLEKWGAGREAVSERTLPQLFEEQVKRSPDAVAVECGDEKVSYAELNERANRLARLLLQRGAGPESLVAVVMERSVRWIVALLGISKAGAGHVPVDPAYPAQRIAFMLRDTAPVVVLTDSAAAPRLPQEADLSVVPVDDPAVSAELAAMDSADPTDAERSVPLSVRHPAYVIYTSGSTGRPKGVVVSHTGIAAMAATQARALAITPGSRVLQLVSPSFDVSISDVCGALLTGATLVQAPGADLLSALTDPDIEVTHAAVPASVLAAADPARVSASTLTVGGEACSAQLVARWAPGRRLVNAYGPTEATVCATMSEPLTPAAAPPPIGRPVAGTRVYVLDAALRPTPPGVVGELYITGVGLARGYLDRPALTAERFVADPYGPSGTRMYRTGDLVRWNADGDLEFVSRADEQVKVRGHRVEPGEIETVLSAHPQVGHAAVVARDNRLVAYVVPAARNGAPLPDLHAHTASRLPGYMVPSAFVPIDTLPVTAHGKLDRAALPEPELSTTSAAGRPLRNSRERLLAELFAEVLRVPQVGAEDSFFDLGGHSLLALRLVTRVRETLGAEVGVPTVFEAPTVAALAERLGGRTTPDDGFEVVLPLHPQGRRTPLWCVHPATGISWSFQGLTKHLGEDQPLYALQARGLTDPTARPASLQEVAADYADQILKVQPNGPYQLLGWSAGGLIAHALTAELARRGKRTALLAVLDSYPLTGLAPDERAPLSEQDVLVRVLGCDEETLAAEPLTPERIVEAFRVQGSALGGLAPQQLRTVLDTATHLARLMPDFVPEPYDGDLLVFAATLDGDAQRWDPRAWQPYVTGRVETHEVAVGHHQMTRPEALALIGPVLATHLDRTARPAPHPHPTSKES</sequence>
<dbReference type="Pfam" id="PF00550">
    <property type="entry name" value="PP-binding"/>
    <property type="match status" value="2"/>
</dbReference>
<accession>A0ABS3XSM0</accession>
<gene>
    <name evidence="5" type="ORF">JW613_08750</name>
</gene>
<name>A0ABS3XSM0_9ACTN</name>
<dbReference type="InterPro" id="IPR020845">
    <property type="entry name" value="AMP-binding_CS"/>
</dbReference>
<dbReference type="CDD" id="cd19544">
    <property type="entry name" value="E-C_NRPS"/>
    <property type="match status" value="1"/>
</dbReference>
<dbReference type="PANTHER" id="PTHR45527:SF1">
    <property type="entry name" value="FATTY ACID SYNTHASE"/>
    <property type="match status" value="1"/>
</dbReference>
<protein>
    <submittedName>
        <fullName evidence="5">Amino acid adenylation domain-containing protein</fullName>
    </submittedName>
</protein>
<dbReference type="Gene3D" id="1.10.1200.10">
    <property type="entry name" value="ACP-like"/>
    <property type="match status" value="1"/>
</dbReference>
<dbReference type="CDD" id="cd05930">
    <property type="entry name" value="A_NRPS"/>
    <property type="match status" value="1"/>
</dbReference>
<dbReference type="SUPFAM" id="SSF56801">
    <property type="entry name" value="Acetyl-CoA synthetase-like"/>
    <property type="match status" value="2"/>
</dbReference>
<dbReference type="InterPro" id="IPR045851">
    <property type="entry name" value="AMP-bd_C_sf"/>
</dbReference>
<dbReference type="InterPro" id="IPR001242">
    <property type="entry name" value="Condensation_dom"/>
</dbReference>
<dbReference type="InterPro" id="IPR025110">
    <property type="entry name" value="AMP-bd_C"/>
</dbReference>
<keyword evidence="3" id="KW-0597">Phosphoprotein</keyword>
<evidence type="ECO:0000256" key="2">
    <source>
        <dbReference type="ARBA" id="ARBA00022450"/>
    </source>
</evidence>
<dbReference type="InterPro" id="IPR036736">
    <property type="entry name" value="ACP-like_sf"/>
</dbReference>
<dbReference type="InterPro" id="IPR009081">
    <property type="entry name" value="PP-bd_ACP"/>
</dbReference>
<organism evidence="5 6">
    <name type="scientific">Streptomyces smyrnaeus</name>
    <dbReference type="NCBI Taxonomy" id="1387713"/>
    <lineage>
        <taxon>Bacteria</taxon>
        <taxon>Bacillati</taxon>
        <taxon>Actinomycetota</taxon>
        <taxon>Actinomycetes</taxon>
        <taxon>Kitasatosporales</taxon>
        <taxon>Streptomycetaceae</taxon>
        <taxon>Streptomyces</taxon>
    </lineage>
</organism>
<dbReference type="SUPFAM" id="SSF47336">
    <property type="entry name" value="ACP-like"/>
    <property type="match status" value="2"/>
</dbReference>
<feature type="domain" description="Carrier" evidence="4">
    <location>
        <begin position="2062"/>
        <end position="2137"/>
    </location>
</feature>
<dbReference type="SMART" id="SM00823">
    <property type="entry name" value="PKS_PP"/>
    <property type="match status" value="2"/>
</dbReference>
<dbReference type="Gene3D" id="3.40.50.1820">
    <property type="entry name" value="alpha/beta hydrolase"/>
    <property type="match status" value="1"/>
</dbReference>
<dbReference type="Proteomes" id="UP000721954">
    <property type="component" value="Unassembled WGS sequence"/>
</dbReference>
<evidence type="ECO:0000256" key="1">
    <source>
        <dbReference type="ARBA" id="ARBA00001957"/>
    </source>
</evidence>
<evidence type="ECO:0000256" key="3">
    <source>
        <dbReference type="ARBA" id="ARBA00022553"/>
    </source>
</evidence>
<dbReference type="Pfam" id="PF00975">
    <property type="entry name" value="Thioesterase"/>
    <property type="match status" value="1"/>
</dbReference>
<dbReference type="Gene3D" id="3.40.50.980">
    <property type="match status" value="2"/>
</dbReference>
<dbReference type="NCBIfam" id="TIGR01733">
    <property type="entry name" value="AA-adenyl-dom"/>
    <property type="match status" value="2"/>
</dbReference>
<dbReference type="PROSITE" id="PS00012">
    <property type="entry name" value="PHOSPHOPANTETHEINE"/>
    <property type="match status" value="2"/>
</dbReference>
<keyword evidence="6" id="KW-1185">Reference proteome</keyword>
<dbReference type="InterPro" id="IPR010071">
    <property type="entry name" value="AA_adenyl_dom"/>
</dbReference>
<dbReference type="InterPro" id="IPR001031">
    <property type="entry name" value="Thioesterase"/>
</dbReference>
<dbReference type="Gene3D" id="2.30.38.10">
    <property type="entry name" value="Luciferase, Domain 3"/>
    <property type="match status" value="1"/>
</dbReference>
<dbReference type="PROSITE" id="PS50075">
    <property type="entry name" value="CARRIER"/>
    <property type="match status" value="2"/>
</dbReference>
<dbReference type="InterPro" id="IPR020802">
    <property type="entry name" value="TesA-like"/>
</dbReference>
<dbReference type="Pfam" id="PF00501">
    <property type="entry name" value="AMP-binding"/>
    <property type="match status" value="2"/>
</dbReference>
<dbReference type="Gene3D" id="3.30.559.30">
    <property type="entry name" value="Nonribosomal peptide synthetase, condensation domain"/>
    <property type="match status" value="2"/>
</dbReference>
<dbReference type="Pfam" id="PF13193">
    <property type="entry name" value="AMP-binding_C"/>
    <property type="match status" value="2"/>
</dbReference>
<dbReference type="GeneID" id="96258694"/>
<dbReference type="InterPro" id="IPR042099">
    <property type="entry name" value="ANL_N_sf"/>
</dbReference>
<dbReference type="InterPro" id="IPR023213">
    <property type="entry name" value="CAT-like_dom_sf"/>
</dbReference>